<evidence type="ECO:0000259" key="7">
    <source>
        <dbReference type="Pfam" id="PF17827"/>
    </source>
</evidence>
<feature type="binding site" evidence="5">
    <location>
        <position position="177"/>
    </location>
    <ligand>
        <name>S-adenosyl-L-methionine</name>
        <dbReference type="ChEBI" id="CHEBI:59789"/>
    </ligand>
</feature>
<evidence type="ECO:0000256" key="3">
    <source>
        <dbReference type="ARBA" id="ARBA00022691"/>
    </source>
</evidence>
<keyword evidence="2 5" id="KW-0808">Transferase</keyword>
<dbReference type="PANTHER" id="PTHR18895">
    <property type="entry name" value="HEMK METHYLTRANSFERASE"/>
    <property type="match status" value="1"/>
</dbReference>
<organism evidence="8 9">
    <name type="scientific">Eiseniibacteriota bacterium</name>
    <dbReference type="NCBI Taxonomy" id="2212470"/>
    <lineage>
        <taxon>Bacteria</taxon>
        <taxon>Candidatus Eiseniibacteriota</taxon>
    </lineage>
</organism>
<evidence type="ECO:0000256" key="2">
    <source>
        <dbReference type="ARBA" id="ARBA00022679"/>
    </source>
</evidence>
<keyword evidence="3 5" id="KW-0949">S-adenosyl-L-methionine</keyword>
<dbReference type="NCBIfam" id="TIGR00536">
    <property type="entry name" value="hemK_fam"/>
    <property type="match status" value="1"/>
</dbReference>
<evidence type="ECO:0000313" key="8">
    <source>
        <dbReference type="EMBL" id="TMQ71513.1"/>
    </source>
</evidence>
<dbReference type="SUPFAM" id="SSF53335">
    <property type="entry name" value="S-adenosyl-L-methionine-dependent methyltransferases"/>
    <property type="match status" value="1"/>
</dbReference>
<dbReference type="EC" id="2.1.1.297" evidence="5"/>
<dbReference type="InterPro" id="IPR050320">
    <property type="entry name" value="N5-glutamine_MTase"/>
</dbReference>
<comment type="caution">
    <text evidence="8">The sequence shown here is derived from an EMBL/GenBank/DDBJ whole genome shotgun (WGS) entry which is preliminary data.</text>
</comment>
<feature type="binding site" evidence="5">
    <location>
        <begin position="193"/>
        <end position="196"/>
    </location>
    <ligand>
        <name>substrate</name>
    </ligand>
</feature>
<dbReference type="NCBIfam" id="TIGR03534">
    <property type="entry name" value="RF_mod_PrmC"/>
    <property type="match status" value="1"/>
</dbReference>
<name>A0A538U6J9_UNCEI</name>
<feature type="binding site" evidence="5">
    <location>
        <begin position="125"/>
        <end position="129"/>
    </location>
    <ligand>
        <name>S-adenosyl-L-methionine</name>
        <dbReference type="ChEBI" id="CHEBI:59789"/>
    </ligand>
</feature>
<dbReference type="InterPro" id="IPR019874">
    <property type="entry name" value="RF_methyltr_PrmC"/>
</dbReference>
<sequence length="302" mass="32952">MSTTLGQALEAAAARLAPRSEHARTDAEELLGRLLGLGRSRLYLDRERALSDDEASTLERWVSRRVAGEPIQYITGRAAFRELDLAVTPAVLIPRPETEILVEAVLGTLRRERGRWPRPRVLDLGTGSGAIALAIASENPDARVTATDLSGAALERARVNAESLGLAPRVRFEHGDWFDAVVPDERFEAVVANPPYIAESERGVLPSDVRDHEPALALYAGESGLEALRTIVDEAPLHLVAEGLLALELADTRALTVRDWLEGSRDWREVALRNDLAGKPRVLCARREAGPAIAPAQWPEDP</sequence>
<dbReference type="AlphaFoldDB" id="A0A538U6J9"/>
<dbReference type="Proteomes" id="UP000319836">
    <property type="component" value="Unassembled WGS sequence"/>
</dbReference>
<feature type="binding site" evidence="5">
    <location>
        <position position="148"/>
    </location>
    <ligand>
        <name>S-adenosyl-L-methionine</name>
        <dbReference type="ChEBI" id="CHEBI:59789"/>
    </ligand>
</feature>
<evidence type="ECO:0000256" key="1">
    <source>
        <dbReference type="ARBA" id="ARBA00022603"/>
    </source>
</evidence>
<keyword evidence="1 5" id="KW-0489">Methyltransferase</keyword>
<comment type="function">
    <text evidence="5">Methylates the class 1 translation termination release factors RF1/PrfA and RF2/PrfB on the glutamine residue of the universally conserved GGQ motif.</text>
</comment>
<dbReference type="HAMAP" id="MF_02126">
    <property type="entry name" value="RF_methyltr_PrmC"/>
    <property type="match status" value="1"/>
</dbReference>
<feature type="domain" description="Release factor glutamine methyltransferase N-terminal" evidence="7">
    <location>
        <begin position="7"/>
        <end position="76"/>
    </location>
</feature>
<dbReference type="Pfam" id="PF17827">
    <property type="entry name" value="PrmC_N"/>
    <property type="match status" value="1"/>
</dbReference>
<feature type="domain" description="Methyltransferase small" evidence="6">
    <location>
        <begin position="118"/>
        <end position="201"/>
    </location>
</feature>
<dbReference type="InterPro" id="IPR029063">
    <property type="entry name" value="SAM-dependent_MTases_sf"/>
</dbReference>
<dbReference type="InterPro" id="IPR002052">
    <property type="entry name" value="DNA_methylase_N6_adenine_CS"/>
</dbReference>
<dbReference type="CDD" id="cd02440">
    <property type="entry name" value="AdoMet_MTases"/>
    <property type="match status" value="1"/>
</dbReference>
<evidence type="ECO:0000313" key="9">
    <source>
        <dbReference type="Proteomes" id="UP000319836"/>
    </source>
</evidence>
<gene>
    <name evidence="5 8" type="primary">prmC</name>
    <name evidence="8" type="ORF">E6K80_05405</name>
</gene>
<reference evidence="8 9" key="1">
    <citation type="journal article" date="2019" name="Nat. Microbiol.">
        <title>Mediterranean grassland soil C-N compound turnover is dependent on rainfall and depth, and is mediated by genomically divergent microorganisms.</title>
        <authorList>
            <person name="Diamond S."/>
            <person name="Andeer P.F."/>
            <person name="Li Z."/>
            <person name="Crits-Christoph A."/>
            <person name="Burstein D."/>
            <person name="Anantharaman K."/>
            <person name="Lane K.R."/>
            <person name="Thomas B.C."/>
            <person name="Pan C."/>
            <person name="Northen T.R."/>
            <person name="Banfield J.F."/>
        </authorList>
    </citation>
    <scope>NUCLEOTIDE SEQUENCE [LARGE SCALE GENOMIC DNA]</scope>
    <source>
        <strain evidence="8">WS_10</strain>
    </source>
</reference>
<proteinExistence type="inferred from homology"/>
<dbReference type="PROSITE" id="PS00092">
    <property type="entry name" value="N6_MTASE"/>
    <property type="match status" value="1"/>
</dbReference>
<dbReference type="GO" id="GO:0003676">
    <property type="term" value="F:nucleic acid binding"/>
    <property type="evidence" value="ECO:0007669"/>
    <property type="project" value="InterPro"/>
</dbReference>
<dbReference type="Gene3D" id="3.40.50.150">
    <property type="entry name" value="Vaccinia Virus protein VP39"/>
    <property type="match status" value="1"/>
</dbReference>
<feature type="binding site" evidence="5">
    <location>
        <position position="193"/>
    </location>
    <ligand>
        <name>S-adenosyl-L-methionine</name>
        <dbReference type="ChEBI" id="CHEBI:59789"/>
    </ligand>
</feature>
<evidence type="ECO:0000256" key="4">
    <source>
        <dbReference type="ARBA" id="ARBA00048391"/>
    </source>
</evidence>
<dbReference type="Gene3D" id="1.10.8.10">
    <property type="entry name" value="DNA helicase RuvA subunit, C-terminal domain"/>
    <property type="match status" value="1"/>
</dbReference>
<comment type="similarity">
    <text evidence="5">Belongs to the protein N5-glutamine methyltransferase family. PrmC subfamily.</text>
</comment>
<dbReference type="InterPro" id="IPR040758">
    <property type="entry name" value="PrmC_N"/>
</dbReference>
<protein>
    <recommendedName>
        <fullName evidence="5">Release factor glutamine methyltransferase</fullName>
        <shortName evidence="5">RF MTase</shortName>
        <ecNumber evidence="5">2.1.1.297</ecNumber>
    </recommendedName>
    <alternativeName>
        <fullName evidence="5">N5-glutamine methyltransferase PrmC</fullName>
    </alternativeName>
    <alternativeName>
        <fullName evidence="5">Protein-(glutamine-N5) MTase PrmC</fullName>
    </alternativeName>
    <alternativeName>
        <fullName evidence="5">Protein-glutamine N-methyltransferase PrmC</fullName>
    </alternativeName>
</protein>
<dbReference type="GO" id="GO:0032259">
    <property type="term" value="P:methylation"/>
    <property type="evidence" value="ECO:0007669"/>
    <property type="project" value="UniProtKB-KW"/>
</dbReference>
<dbReference type="InterPro" id="IPR004556">
    <property type="entry name" value="HemK-like"/>
</dbReference>
<dbReference type="GO" id="GO:0102559">
    <property type="term" value="F:peptide chain release factor N(5)-glutamine methyltransferase activity"/>
    <property type="evidence" value="ECO:0007669"/>
    <property type="project" value="UniProtKB-EC"/>
</dbReference>
<comment type="catalytic activity">
    <reaction evidence="4 5">
        <text>L-glutaminyl-[peptide chain release factor] + S-adenosyl-L-methionine = N(5)-methyl-L-glutaminyl-[peptide chain release factor] + S-adenosyl-L-homocysteine + H(+)</text>
        <dbReference type="Rhea" id="RHEA:42896"/>
        <dbReference type="Rhea" id="RHEA-COMP:10271"/>
        <dbReference type="Rhea" id="RHEA-COMP:10272"/>
        <dbReference type="ChEBI" id="CHEBI:15378"/>
        <dbReference type="ChEBI" id="CHEBI:30011"/>
        <dbReference type="ChEBI" id="CHEBI:57856"/>
        <dbReference type="ChEBI" id="CHEBI:59789"/>
        <dbReference type="ChEBI" id="CHEBI:61891"/>
        <dbReference type="EC" id="2.1.1.297"/>
    </reaction>
</comment>
<dbReference type="Pfam" id="PF05175">
    <property type="entry name" value="MTS"/>
    <property type="match status" value="1"/>
</dbReference>
<dbReference type="EMBL" id="VBPA01000121">
    <property type="protein sequence ID" value="TMQ71513.1"/>
    <property type="molecule type" value="Genomic_DNA"/>
</dbReference>
<evidence type="ECO:0000259" key="6">
    <source>
        <dbReference type="Pfam" id="PF05175"/>
    </source>
</evidence>
<accession>A0A538U6J9</accession>
<dbReference type="InterPro" id="IPR007848">
    <property type="entry name" value="Small_mtfrase_dom"/>
</dbReference>
<evidence type="ECO:0000256" key="5">
    <source>
        <dbReference type="HAMAP-Rule" id="MF_02126"/>
    </source>
</evidence>
<dbReference type="PANTHER" id="PTHR18895:SF74">
    <property type="entry name" value="MTRF1L RELEASE FACTOR GLUTAMINE METHYLTRANSFERASE"/>
    <property type="match status" value="1"/>
</dbReference>